<dbReference type="SUPFAM" id="SSF161098">
    <property type="entry name" value="MetI-like"/>
    <property type="match status" value="1"/>
</dbReference>
<keyword evidence="5 7" id="KW-1133">Transmembrane helix</keyword>
<evidence type="ECO:0000259" key="8">
    <source>
        <dbReference type="PROSITE" id="PS50928"/>
    </source>
</evidence>
<dbReference type="Gene3D" id="1.10.3720.10">
    <property type="entry name" value="MetI-like"/>
    <property type="match status" value="1"/>
</dbReference>
<organism evidence="9 10">
    <name type="scientific">Paenibacillus marchantiophytorum</name>
    <dbReference type="NCBI Taxonomy" id="1619310"/>
    <lineage>
        <taxon>Bacteria</taxon>
        <taxon>Bacillati</taxon>
        <taxon>Bacillota</taxon>
        <taxon>Bacilli</taxon>
        <taxon>Bacillales</taxon>
        <taxon>Paenibacillaceae</taxon>
        <taxon>Paenibacillus</taxon>
    </lineage>
</organism>
<sequence length="296" mass="33461">MKVNHSARRDMLTFNMIGYSIVIIFTIVCLIPFLLTLSGSFTEESSLFQDGYRLIPKSVSMDAYALIFKSPKVIFGAYGVTISLVVLGTALGLFLTTMTSFVLHRKDFRYRNKFAFYFFFTTLFSGGIVPWYIIMINLGMKNNYLALLLPNLLSVFNIIIMRTFFTAIPESIGESAKIDGAGDFTIYRKLYLPMSVPALATIGLFLAITYWNDWYPAMLFISKDELIPLQYQLYKVFNDMQFAQQVASQTGISVGNMPSETFKMAMTMVTIGPIIVLYPFLQKYFIKGMTVGAVKG</sequence>
<feature type="transmembrane region" description="Helical" evidence="7">
    <location>
        <begin position="75"/>
        <end position="103"/>
    </location>
</feature>
<evidence type="ECO:0000256" key="7">
    <source>
        <dbReference type="RuleBase" id="RU363032"/>
    </source>
</evidence>
<feature type="transmembrane region" description="Helical" evidence="7">
    <location>
        <begin position="12"/>
        <end position="35"/>
    </location>
</feature>
<dbReference type="InterPro" id="IPR035906">
    <property type="entry name" value="MetI-like_sf"/>
</dbReference>
<reference evidence="10" key="1">
    <citation type="journal article" date="2019" name="Int. J. Syst. Evol. Microbiol.">
        <title>The Global Catalogue of Microorganisms (GCM) 10K type strain sequencing project: providing services to taxonomists for standard genome sequencing and annotation.</title>
        <authorList>
            <consortium name="The Broad Institute Genomics Platform"/>
            <consortium name="The Broad Institute Genome Sequencing Center for Infectious Disease"/>
            <person name="Wu L."/>
            <person name="Ma J."/>
        </authorList>
    </citation>
    <scope>NUCLEOTIDE SEQUENCE [LARGE SCALE GENOMIC DNA]</scope>
    <source>
        <strain evidence="10">CGMCC 1.15043</strain>
    </source>
</reference>
<keyword evidence="2 7" id="KW-0813">Transport</keyword>
<feature type="domain" description="ABC transmembrane type-1" evidence="8">
    <location>
        <begin position="78"/>
        <end position="281"/>
    </location>
</feature>
<dbReference type="Pfam" id="PF00528">
    <property type="entry name" value="BPD_transp_1"/>
    <property type="match status" value="1"/>
</dbReference>
<accession>A0ABQ1EX21</accession>
<dbReference type="PANTHER" id="PTHR43744:SF9">
    <property type="entry name" value="POLYGALACTURONAN_RHAMNOGALACTURONAN TRANSPORT SYSTEM PERMEASE PROTEIN YTCP"/>
    <property type="match status" value="1"/>
</dbReference>
<evidence type="ECO:0000256" key="1">
    <source>
        <dbReference type="ARBA" id="ARBA00004651"/>
    </source>
</evidence>
<keyword evidence="10" id="KW-1185">Reference proteome</keyword>
<keyword evidence="3" id="KW-1003">Cell membrane</keyword>
<gene>
    <name evidence="9" type="ORF">GCM10008018_40940</name>
</gene>
<dbReference type="Proteomes" id="UP000615455">
    <property type="component" value="Unassembled WGS sequence"/>
</dbReference>
<comment type="similarity">
    <text evidence="7">Belongs to the binding-protein-dependent transport system permease family.</text>
</comment>
<feature type="transmembrane region" description="Helical" evidence="7">
    <location>
        <begin position="262"/>
        <end position="281"/>
    </location>
</feature>
<protein>
    <submittedName>
        <fullName evidence="9">Sugar ABC transporter permease</fullName>
    </submittedName>
</protein>
<comment type="subcellular location">
    <subcellularLocation>
        <location evidence="1 7">Cell membrane</location>
        <topology evidence="1 7">Multi-pass membrane protein</topology>
    </subcellularLocation>
</comment>
<evidence type="ECO:0000256" key="5">
    <source>
        <dbReference type="ARBA" id="ARBA00022989"/>
    </source>
</evidence>
<evidence type="ECO:0000256" key="3">
    <source>
        <dbReference type="ARBA" id="ARBA00022475"/>
    </source>
</evidence>
<evidence type="ECO:0000313" key="10">
    <source>
        <dbReference type="Proteomes" id="UP000615455"/>
    </source>
</evidence>
<proteinExistence type="inferred from homology"/>
<feature type="transmembrane region" description="Helical" evidence="7">
    <location>
        <begin position="115"/>
        <end position="138"/>
    </location>
</feature>
<comment type="caution">
    <text evidence="9">The sequence shown here is derived from an EMBL/GenBank/DDBJ whole genome shotgun (WGS) entry which is preliminary data.</text>
</comment>
<dbReference type="RefSeq" id="WP_189014490.1">
    <property type="nucleotide sequence ID" value="NZ_BMHE01000022.1"/>
</dbReference>
<dbReference type="PANTHER" id="PTHR43744">
    <property type="entry name" value="ABC TRANSPORTER PERMEASE PROTEIN MG189-RELATED-RELATED"/>
    <property type="match status" value="1"/>
</dbReference>
<name>A0ABQ1EX21_9BACL</name>
<dbReference type="PROSITE" id="PS50928">
    <property type="entry name" value="ABC_TM1"/>
    <property type="match status" value="1"/>
</dbReference>
<evidence type="ECO:0000256" key="6">
    <source>
        <dbReference type="ARBA" id="ARBA00023136"/>
    </source>
</evidence>
<evidence type="ECO:0000256" key="4">
    <source>
        <dbReference type="ARBA" id="ARBA00022692"/>
    </source>
</evidence>
<evidence type="ECO:0000313" key="9">
    <source>
        <dbReference type="EMBL" id="GFZ90457.1"/>
    </source>
</evidence>
<keyword evidence="4 7" id="KW-0812">Transmembrane</keyword>
<dbReference type="CDD" id="cd06261">
    <property type="entry name" value="TM_PBP2"/>
    <property type="match status" value="1"/>
</dbReference>
<dbReference type="EMBL" id="BMHE01000022">
    <property type="protein sequence ID" value="GFZ90457.1"/>
    <property type="molecule type" value="Genomic_DNA"/>
</dbReference>
<feature type="transmembrane region" description="Helical" evidence="7">
    <location>
        <begin position="144"/>
        <end position="169"/>
    </location>
</feature>
<feature type="transmembrane region" description="Helical" evidence="7">
    <location>
        <begin position="190"/>
        <end position="211"/>
    </location>
</feature>
<keyword evidence="6 7" id="KW-0472">Membrane</keyword>
<dbReference type="InterPro" id="IPR000515">
    <property type="entry name" value="MetI-like"/>
</dbReference>
<evidence type="ECO:0000256" key="2">
    <source>
        <dbReference type="ARBA" id="ARBA00022448"/>
    </source>
</evidence>